<dbReference type="InterPro" id="IPR011990">
    <property type="entry name" value="TPR-like_helical_dom_sf"/>
</dbReference>
<name>A0A975ML72_9GAMM</name>
<accession>A0A975ML72</accession>
<gene>
    <name evidence="3" type="ORF">KEF85_10735</name>
</gene>
<evidence type="ECO:0000313" key="4">
    <source>
        <dbReference type="Proteomes" id="UP000676649"/>
    </source>
</evidence>
<dbReference type="KEGG" id="mpad:KEF85_10735"/>
<dbReference type="AlphaFoldDB" id="A0A975ML72"/>
<keyword evidence="1" id="KW-0802">TPR repeat</keyword>
<protein>
    <submittedName>
        <fullName evidence="3">AAA family ATPase</fullName>
    </submittedName>
</protein>
<dbReference type="SMART" id="SM00028">
    <property type="entry name" value="TPR"/>
    <property type="match status" value="8"/>
</dbReference>
<dbReference type="InterPro" id="IPR027417">
    <property type="entry name" value="P-loop_NTPase"/>
</dbReference>
<dbReference type="PROSITE" id="PS50005">
    <property type="entry name" value="TPR"/>
    <property type="match status" value="1"/>
</dbReference>
<dbReference type="InterPro" id="IPR019734">
    <property type="entry name" value="TPR_rpt"/>
</dbReference>
<dbReference type="PANTHER" id="PTHR10098:SF108">
    <property type="entry name" value="TETRATRICOPEPTIDE REPEAT PROTEIN 28"/>
    <property type="match status" value="1"/>
</dbReference>
<dbReference type="Proteomes" id="UP000676649">
    <property type="component" value="Chromosome"/>
</dbReference>
<feature type="repeat" description="TPR" evidence="1">
    <location>
        <begin position="759"/>
        <end position="792"/>
    </location>
</feature>
<reference evidence="3" key="1">
    <citation type="submission" date="2021-04" db="EMBL/GenBank/DDBJ databases">
        <title>Draft genome sequence data of methanotrophic Methylovulum sp. strain S1L and Methylomonas sp. strain S2AM isolated from boreal lake water columns.</title>
        <authorList>
            <person name="Rissanen A.J."/>
            <person name="Mangayil R."/>
            <person name="Svenning M.M."/>
            <person name="Khanongnuch R."/>
        </authorList>
    </citation>
    <scope>NUCLEOTIDE SEQUENCE</scope>
    <source>
        <strain evidence="3">S2AM</strain>
    </source>
</reference>
<keyword evidence="4" id="KW-1185">Reference proteome</keyword>
<dbReference type="SUPFAM" id="SSF48452">
    <property type="entry name" value="TPR-like"/>
    <property type="match status" value="3"/>
</dbReference>
<dbReference type="Gene3D" id="1.25.40.10">
    <property type="entry name" value="Tetratricopeptide repeat domain"/>
    <property type="match status" value="2"/>
</dbReference>
<feature type="domain" description="Orc1-like AAA ATPase" evidence="2">
    <location>
        <begin position="45"/>
        <end position="154"/>
    </location>
</feature>
<dbReference type="EMBL" id="CP073754">
    <property type="protein sequence ID" value="QWF69837.1"/>
    <property type="molecule type" value="Genomic_DNA"/>
</dbReference>
<dbReference type="RefSeq" id="WP_215580376.1">
    <property type="nucleotide sequence ID" value="NZ_CP073754.1"/>
</dbReference>
<dbReference type="SUPFAM" id="SSF52540">
    <property type="entry name" value="P-loop containing nucleoside triphosphate hydrolases"/>
    <property type="match status" value="1"/>
</dbReference>
<dbReference type="Gene3D" id="3.40.50.300">
    <property type="entry name" value="P-loop containing nucleotide triphosphate hydrolases"/>
    <property type="match status" value="1"/>
</dbReference>
<dbReference type="InterPro" id="IPR041664">
    <property type="entry name" value="AAA_16"/>
</dbReference>
<dbReference type="PANTHER" id="PTHR10098">
    <property type="entry name" value="RAPSYN-RELATED"/>
    <property type="match status" value="1"/>
</dbReference>
<dbReference type="Pfam" id="PF13191">
    <property type="entry name" value="AAA_16"/>
    <property type="match status" value="1"/>
</dbReference>
<proteinExistence type="predicted"/>
<organism evidence="3 4">
    <name type="scientific">Methylomonas paludis</name>
    <dbReference type="NCBI Taxonomy" id="1173101"/>
    <lineage>
        <taxon>Bacteria</taxon>
        <taxon>Pseudomonadati</taxon>
        <taxon>Pseudomonadota</taxon>
        <taxon>Gammaproteobacteria</taxon>
        <taxon>Methylococcales</taxon>
        <taxon>Methylococcaceae</taxon>
        <taxon>Methylomonas</taxon>
    </lineage>
</organism>
<evidence type="ECO:0000259" key="2">
    <source>
        <dbReference type="Pfam" id="PF13191"/>
    </source>
</evidence>
<sequence length="864" mass="96779">MNQHHREISQANYGIYAESGNININHGNQPIPKNLTAPPFISKVFIGREAEIKAVRQQLQNGHLLLLVNGEGGIGKTTLTAHYYQQYAHDYQHVAWVFAESSLLEALLSLASPLQLEFAPQCSSQQRLNALLAGMANLASPCLLVIDNANNLAELNDYYLALSSCPNFHILLTTRITEFEQAARYAISPLPVELATQLFVEHYPQHQRAENPLLHSILAAVGYNTLVIELLAKNLAISNRLKTRYRLAELLADLQQKGLLAIQSQVVNTAYHSDGQALRAASPAAIISAMYDMGELNDQETALLSVFAVLPAENIDYAVLETLLPDKENLDTVLLDLAQKGWLANQADSNFKISPVVQEITLDKNRRRLLADCRQLIASLIDQLIYEPGIGHPVQISYTEAAVLTHYGEQIIQRLIEPDEYLALLCDRLGNFHKTTGNLVNALNCFEAYFRSYKALYQAYPNKVSVKNCLAISYEKLGDTHAMLGNLEQALGLFEAEILLFQELHANYSYDVSFKNGLAICYSKLGDTHTILSNLTQCLYFYKNETDLFKELYVANPNNLPFKRGLAISYEKLGNTYTALGNLNQALVFFDAYFRLSNELYEAAPDNVSFKSSLAISYEKLGTAHAALGNLNQALVFFDEYFRLSNELYEATPDNVSFKSSLAISYEKLGTAHAALDNLNQALVFFDEYFRLSNELYEAHPNNVSLKNNLAISYEKLGTAHAALGNLALALIFFTADTQLTKELYDAYPTNVAFKRGLAISYEKLGKVHFALENWEQALDFFEEQFGLSKELYEAHPSDVSIKNGLAISYTNLGRLFERAGLNQQAKEYYQTAKLFLDELVNSSPLYVKFKQLNDWVVQRLSGL</sequence>
<evidence type="ECO:0000256" key="1">
    <source>
        <dbReference type="PROSITE-ProRule" id="PRU00339"/>
    </source>
</evidence>
<evidence type="ECO:0000313" key="3">
    <source>
        <dbReference type="EMBL" id="QWF69837.1"/>
    </source>
</evidence>